<dbReference type="SMART" id="SM00245">
    <property type="entry name" value="TSPc"/>
    <property type="match status" value="1"/>
</dbReference>
<evidence type="ECO:0000259" key="2">
    <source>
        <dbReference type="SMART" id="SM00245"/>
    </source>
</evidence>
<dbReference type="PANTHER" id="PTHR32060">
    <property type="entry name" value="TAIL-SPECIFIC PROTEASE"/>
    <property type="match status" value="1"/>
</dbReference>
<gene>
    <name evidence="3" type="ORF">HCJ95_09665</name>
</gene>
<dbReference type="Gene3D" id="3.90.226.10">
    <property type="entry name" value="2-enoyl-CoA Hydratase, Chain A, domain 1"/>
    <property type="match status" value="1"/>
</dbReference>
<dbReference type="Pfam" id="PF03572">
    <property type="entry name" value="Peptidase_S41"/>
    <property type="match status" value="1"/>
</dbReference>
<dbReference type="CDD" id="cd06567">
    <property type="entry name" value="Peptidase_S41"/>
    <property type="match status" value="1"/>
</dbReference>
<dbReference type="Gene3D" id="3.30.750.44">
    <property type="match status" value="1"/>
</dbReference>
<accession>A0ABX0YU51</accession>
<keyword evidence="4" id="KW-1185">Reference proteome</keyword>
<dbReference type="Proteomes" id="UP000635996">
    <property type="component" value="Unassembled WGS sequence"/>
</dbReference>
<evidence type="ECO:0000313" key="4">
    <source>
        <dbReference type="Proteomes" id="UP000635996"/>
    </source>
</evidence>
<name>A0ABX0YU51_STRTL</name>
<protein>
    <submittedName>
        <fullName evidence="3">Peptidase S41</fullName>
    </submittedName>
</protein>
<comment type="caution">
    <text evidence="3">The sequence shown here is derived from an EMBL/GenBank/DDBJ whole genome shotgun (WGS) entry which is preliminary data.</text>
</comment>
<dbReference type="PANTHER" id="PTHR32060:SF30">
    <property type="entry name" value="CARBOXY-TERMINAL PROCESSING PROTEASE CTPA"/>
    <property type="match status" value="1"/>
</dbReference>
<sequence length="308" mass="32802">MAPAARTYLSKALDIMEEHSLLRHRIDWSGLRDKAFAQAHGAQKPADTYDAITSALDALGDRHSTFWEPAQAKEAMDTPASSFDGLEGRRLKGGIGYLSLPGVNGSSRTYDAYIRQGRQAVAKANGAGACGWVVDLRQETGGGMWPALAVAAPILGDGTVGGFVDADGKKSTWTIRNGVPYLDGEAQGGDATRPLGGGRLPVAVLIGRRTASAGEAVAVAFRGRQDTRFFGEPTSGVPTGNATYRLTDGALLILTEVRDADRTGRTYDKPIPPDEEVLKDPRPSARTEDAVLDAAHSWLLRQDACRAR</sequence>
<dbReference type="RefSeq" id="WP_168131383.1">
    <property type="nucleotide sequence ID" value="NZ_BMVZ01000009.1"/>
</dbReference>
<feature type="domain" description="Tail specific protease" evidence="2">
    <location>
        <begin position="53"/>
        <end position="278"/>
    </location>
</feature>
<evidence type="ECO:0000256" key="1">
    <source>
        <dbReference type="SAM" id="MobiDB-lite"/>
    </source>
</evidence>
<evidence type="ECO:0000313" key="3">
    <source>
        <dbReference type="EMBL" id="NJP14555.1"/>
    </source>
</evidence>
<proteinExistence type="predicted"/>
<reference evidence="3 4" key="1">
    <citation type="submission" date="2020-03" db="EMBL/GenBank/DDBJ databases">
        <title>WGS of actinomycetes isolated from Thailand.</title>
        <authorList>
            <person name="Thawai C."/>
        </authorList>
    </citation>
    <scope>NUCLEOTIDE SEQUENCE [LARGE SCALE GENOMIC DNA]</scope>
    <source>
        <strain evidence="3 4">NBRC 13905</strain>
    </source>
</reference>
<dbReference type="SUPFAM" id="SSF52096">
    <property type="entry name" value="ClpP/crotonase"/>
    <property type="match status" value="1"/>
</dbReference>
<feature type="region of interest" description="Disordered" evidence="1">
    <location>
        <begin position="263"/>
        <end position="286"/>
    </location>
</feature>
<dbReference type="InterPro" id="IPR029045">
    <property type="entry name" value="ClpP/crotonase-like_dom_sf"/>
</dbReference>
<dbReference type="InterPro" id="IPR005151">
    <property type="entry name" value="Tail-specific_protease"/>
</dbReference>
<dbReference type="EMBL" id="JAATEL010000008">
    <property type="protein sequence ID" value="NJP14555.1"/>
    <property type="molecule type" value="Genomic_DNA"/>
</dbReference>
<organism evidence="3 4">
    <name type="scientific">Streptomyces thermoviolaceus subsp. thermoviolaceus</name>
    <dbReference type="NCBI Taxonomy" id="66860"/>
    <lineage>
        <taxon>Bacteria</taxon>
        <taxon>Bacillati</taxon>
        <taxon>Actinomycetota</taxon>
        <taxon>Actinomycetes</taxon>
        <taxon>Kitasatosporales</taxon>
        <taxon>Streptomycetaceae</taxon>
        <taxon>Streptomyces</taxon>
    </lineage>
</organism>